<evidence type="ECO:0000313" key="3">
    <source>
        <dbReference type="Proteomes" id="UP001470230"/>
    </source>
</evidence>
<dbReference type="InterPro" id="IPR050167">
    <property type="entry name" value="Ser_Thr_protein_kinase"/>
</dbReference>
<feature type="domain" description="Protein kinase" evidence="1">
    <location>
        <begin position="13"/>
        <end position="275"/>
    </location>
</feature>
<dbReference type="PROSITE" id="PS50011">
    <property type="entry name" value="PROTEIN_KINASE_DOM"/>
    <property type="match status" value="2"/>
</dbReference>
<dbReference type="SUPFAM" id="SSF56112">
    <property type="entry name" value="Protein kinase-like (PK-like)"/>
    <property type="match status" value="2"/>
</dbReference>
<dbReference type="PANTHER" id="PTHR23257">
    <property type="entry name" value="SERINE-THREONINE PROTEIN KINASE"/>
    <property type="match status" value="1"/>
</dbReference>
<dbReference type="PROSITE" id="PS00108">
    <property type="entry name" value="PROTEIN_KINASE_ST"/>
    <property type="match status" value="1"/>
</dbReference>
<dbReference type="InterPro" id="IPR001245">
    <property type="entry name" value="Ser-Thr/Tyr_kinase_cat_dom"/>
</dbReference>
<dbReference type="EMBL" id="JAPFFF010000010">
    <property type="protein sequence ID" value="KAK8880478.1"/>
    <property type="molecule type" value="Genomic_DNA"/>
</dbReference>
<feature type="domain" description="Protein kinase" evidence="1">
    <location>
        <begin position="361"/>
        <end position="636"/>
    </location>
</feature>
<keyword evidence="3" id="KW-1185">Reference proteome</keyword>
<dbReference type="Gene3D" id="1.10.510.10">
    <property type="entry name" value="Transferase(Phosphotransferase) domain 1"/>
    <property type="match status" value="2"/>
</dbReference>
<dbReference type="PANTHER" id="PTHR23257:SF958">
    <property type="entry name" value="SERINE_THREONINE-PROTEIN KINASE WNK4"/>
    <property type="match status" value="1"/>
</dbReference>
<comment type="caution">
    <text evidence="2">The sequence shown here is derived from an EMBL/GenBank/DDBJ whole genome shotgun (WGS) entry which is preliminary data.</text>
</comment>
<evidence type="ECO:0000313" key="2">
    <source>
        <dbReference type="EMBL" id="KAK8880478.1"/>
    </source>
</evidence>
<gene>
    <name evidence="2" type="ORF">M9Y10_003153</name>
</gene>
<dbReference type="SMART" id="SM00220">
    <property type="entry name" value="S_TKc"/>
    <property type="match status" value="1"/>
</dbReference>
<dbReference type="InterPro" id="IPR011009">
    <property type="entry name" value="Kinase-like_dom_sf"/>
</dbReference>
<sequence>MKDKTYQFDAHLLTKKRNIGKGDNCNVFSVQQIFNFEPIIKVYHEDLSNYSNEYIEKITNIYDLFSGMHHMSLVNIDKYSLVDFDNESKLSIMIKKLHNFTTIYDKFLSPDFKLSHTKQFIYIYSITLGMNYLHSNNIIHSNLNTKNIVIDDDNSPLINGYYSLSKFIHNKEDPLINEDCVFVAPEIWNGEEYTKASDVYSFAMIAYQILTLQKPFQNMNFFDIITNIVQGIRPEFNSNIPECYQQLIQKCWSSEPKDRPTFEEIAQLLKNDPKFIDEYDVKRIQFNGYLADLIIDQNSKIEHCNILTNNEQNNDKYDISASVIVLGHESGISKIEKESGISKFEKESQQQIFMKKIPINIKKENKIGEGGFGVVYKIYDENKNVWNVAKVSKQEVPNIFDSNDIVAVNFIRECNIMSEIDHFSILKYIDYYTCDFKDRERPVIITEYSPNGSLDKIIELEQCSRAIDDWDSTKKLICIYGIASAMAYLHKNDILHLDLKAANILIDENLFPKLSDFGMSVKIDELTDDENKKFKGTPTHAAPEVWKNLGYTKKVDVYAFAFTVYEIMTNEKPFSDLKSVYQIMKEVLILGNRPLFKYDIPNCYKKLIEKCWSQNPSDRPSFDDIIDQLKNNSDFVTEASADANEYYNFVDLVDNDPDIFKNVEMINKQSSKIIKKRKISGRIVEEEEGNGLIKINEKNQSEMKYDDEDSQKYIKED</sequence>
<name>A0ABR2JNY4_9EUKA</name>
<protein>
    <recommendedName>
        <fullName evidence="1">Protein kinase domain-containing protein</fullName>
    </recommendedName>
</protein>
<evidence type="ECO:0000259" key="1">
    <source>
        <dbReference type="PROSITE" id="PS50011"/>
    </source>
</evidence>
<dbReference type="InterPro" id="IPR000719">
    <property type="entry name" value="Prot_kinase_dom"/>
</dbReference>
<dbReference type="Proteomes" id="UP001470230">
    <property type="component" value="Unassembled WGS sequence"/>
</dbReference>
<reference evidence="2 3" key="1">
    <citation type="submission" date="2024-04" db="EMBL/GenBank/DDBJ databases">
        <title>Tritrichomonas musculus Genome.</title>
        <authorList>
            <person name="Alves-Ferreira E."/>
            <person name="Grigg M."/>
            <person name="Lorenzi H."/>
            <person name="Galac M."/>
        </authorList>
    </citation>
    <scope>NUCLEOTIDE SEQUENCE [LARGE SCALE GENOMIC DNA]</scope>
    <source>
        <strain evidence="2 3">EAF2021</strain>
    </source>
</reference>
<accession>A0ABR2JNY4</accession>
<dbReference type="Pfam" id="PF07714">
    <property type="entry name" value="PK_Tyr_Ser-Thr"/>
    <property type="match status" value="1"/>
</dbReference>
<dbReference type="InterPro" id="IPR008271">
    <property type="entry name" value="Ser/Thr_kinase_AS"/>
</dbReference>
<organism evidence="2 3">
    <name type="scientific">Tritrichomonas musculus</name>
    <dbReference type="NCBI Taxonomy" id="1915356"/>
    <lineage>
        <taxon>Eukaryota</taxon>
        <taxon>Metamonada</taxon>
        <taxon>Parabasalia</taxon>
        <taxon>Tritrichomonadida</taxon>
        <taxon>Tritrichomonadidae</taxon>
        <taxon>Tritrichomonas</taxon>
    </lineage>
</organism>
<proteinExistence type="predicted"/>
<dbReference type="Pfam" id="PF00069">
    <property type="entry name" value="Pkinase"/>
    <property type="match status" value="1"/>
</dbReference>